<dbReference type="EMBL" id="CAKLBY020000175">
    <property type="protein sequence ID" value="CAK7931497.1"/>
    <property type="molecule type" value="Genomic_DNA"/>
</dbReference>
<name>A0AAV1UBX8_9STRA</name>
<reference evidence="2" key="1">
    <citation type="submission" date="2024-01" db="EMBL/GenBank/DDBJ databases">
        <authorList>
            <person name="Webb A."/>
        </authorList>
    </citation>
    <scope>NUCLEOTIDE SEQUENCE</scope>
    <source>
        <strain evidence="2">Pm1</strain>
    </source>
</reference>
<evidence type="ECO:0000313" key="3">
    <source>
        <dbReference type="Proteomes" id="UP001162060"/>
    </source>
</evidence>
<evidence type="ECO:0000313" key="2">
    <source>
        <dbReference type="EMBL" id="CAK7931497.1"/>
    </source>
</evidence>
<sequence>MYALARNDVRDVERRRKQRDLKRLYRERCRNDVRAMQMQVAQLELMYDVLLGAHQDTAIPSRRALSSLRQQYTVATEELKVLRLEIAVAKQKLVRFGRFASSLTVYLADFDTAPVIAAAAPTLNTSAVLGPVVTETRARLTLEECKEVIKKCYYEICARRFHGKSLSSGMHILGWEDQMYLDGTTVQFAVTKRITGMSADTLMHKTWDILTTAQHMRTIQYSTIGLKVLHKISEDALVLQRCVHHPQLNTVTWNNMVMFRLRCPRGYVVAYQAIDHPAYAEVHTESFHGLESLWDQYSRPKLSCVNTFQWVLFEEDENFSFDMNSEGFDFELLDINGRTDFSSDFKTEVPRRRGRSVAPEEFKESPQSTFGIKVSYGGRVDNQDASYARFYMFEVLTYMIRWENAVGSTQLTF</sequence>
<gene>
    <name evidence="2" type="ORF">PM001_LOCUS16647</name>
</gene>
<evidence type="ECO:0000256" key="1">
    <source>
        <dbReference type="SAM" id="Coils"/>
    </source>
</evidence>
<keyword evidence="1" id="KW-0175">Coiled coil</keyword>
<dbReference type="AlphaFoldDB" id="A0AAV1UBX8"/>
<accession>A0AAV1UBX8</accession>
<proteinExistence type="predicted"/>
<dbReference type="Proteomes" id="UP001162060">
    <property type="component" value="Unassembled WGS sequence"/>
</dbReference>
<organism evidence="2 3">
    <name type="scientific">Peronospora matthiolae</name>
    <dbReference type="NCBI Taxonomy" id="2874970"/>
    <lineage>
        <taxon>Eukaryota</taxon>
        <taxon>Sar</taxon>
        <taxon>Stramenopiles</taxon>
        <taxon>Oomycota</taxon>
        <taxon>Peronosporomycetes</taxon>
        <taxon>Peronosporales</taxon>
        <taxon>Peronosporaceae</taxon>
        <taxon>Peronospora</taxon>
    </lineage>
</organism>
<comment type="caution">
    <text evidence="2">The sequence shown here is derived from an EMBL/GenBank/DDBJ whole genome shotgun (WGS) entry which is preliminary data.</text>
</comment>
<feature type="coiled-coil region" evidence="1">
    <location>
        <begin position="26"/>
        <end position="92"/>
    </location>
</feature>
<protein>
    <submittedName>
        <fullName evidence="2">Uncharacterized protein</fullName>
    </submittedName>
</protein>